<sequence length="246" mass="28801">MVAFSPTFSVIDSFSFLHDPQFVFLLQTFIDSSPDFFSFLSLLSSSSPSSLSFFVRDIFLLISFNDPFSLSSSSFHFFDSHFNWKSFLSFFLDSFSSRKFSLCNFSLFYAHFSFLHFSLPNFLSDFAFFFLSDLDFNFLSSSFFSSFFSFEEFYDFFFSYFDSFLPSYRLLMRHRFNSSSLLPSSFLPPFPPFFPFLRSEEVSSYFKSFLYICGFDKAVFAFGSSRSKVDPRQFAETFQTSISILS</sequence>
<reference evidence="1" key="1">
    <citation type="journal article" date="2022" name="Nat. Microbiol.">
        <title>Unique mobile elements and scalable gene flow at the prokaryote-eukaryote boundary revealed by circularized Asgard archaea genomes.</title>
        <authorList>
            <person name="Wu F."/>
            <person name="Speth D.R."/>
            <person name="Philosof A."/>
            <person name="Cremiere A."/>
            <person name="Narayanan A."/>
            <person name="Barco R.A."/>
            <person name="Connon S.A."/>
            <person name="Amend J.P."/>
            <person name="Antoshechkin I.A."/>
            <person name="Orphan V.J."/>
        </authorList>
    </citation>
    <scope>NUCLEOTIDE SEQUENCE</scope>
    <source>
        <strain evidence="1">PR6</strain>
    </source>
</reference>
<protein>
    <submittedName>
        <fullName evidence="1">Uncharacterized protein</fullName>
    </submittedName>
</protein>
<organism evidence="1">
    <name type="scientific">Candidatus Heimdallarchaeum endolithica</name>
    <dbReference type="NCBI Taxonomy" id="2876572"/>
    <lineage>
        <taxon>Archaea</taxon>
        <taxon>Promethearchaeati</taxon>
        <taxon>Candidatus Heimdallarchaeota</taxon>
        <taxon>Candidatus Heimdallarchaeia (ex Rinke et al. 2021) (nom. nud.)</taxon>
        <taxon>Candidatus Heimdallarchaeales</taxon>
        <taxon>Candidatus Heimdallarchaeaceae</taxon>
        <taxon>Candidatus Heimdallarchaeum</taxon>
    </lineage>
</organism>
<name>A0A9Y1BP29_9ARCH</name>
<evidence type="ECO:0000313" key="1">
    <source>
        <dbReference type="EMBL" id="UJG42601.1"/>
    </source>
</evidence>
<dbReference type="Proteomes" id="UP001200513">
    <property type="component" value="Chromosome"/>
</dbReference>
<dbReference type="EMBL" id="CP084167">
    <property type="protein sequence ID" value="UJG42601.1"/>
    <property type="molecule type" value="Genomic_DNA"/>
</dbReference>
<accession>A0A9Y1BP29</accession>
<proteinExistence type="predicted"/>
<dbReference type="AlphaFoldDB" id="A0A9Y1BP29"/>
<gene>
    <name evidence="1" type="ORF">K9W46_09405</name>
</gene>